<dbReference type="Gene3D" id="3.10.450.50">
    <property type="match status" value="1"/>
</dbReference>
<name>A0A1Y2CHM5_9FUNG</name>
<dbReference type="OrthoDB" id="25408at2759"/>
<evidence type="ECO:0000313" key="1">
    <source>
        <dbReference type="EMBL" id="ORY46539.1"/>
    </source>
</evidence>
<organism evidence="1 2">
    <name type="scientific">Rhizoclosmatium globosum</name>
    <dbReference type="NCBI Taxonomy" id="329046"/>
    <lineage>
        <taxon>Eukaryota</taxon>
        <taxon>Fungi</taxon>
        <taxon>Fungi incertae sedis</taxon>
        <taxon>Chytridiomycota</taxon>
        <taxon>Chytridiomycota incertae sedis</taxon>
        <taxon>Chytridiomycetes</taxon>
        <taxon>Chytridiales</taxon>
        <taxon>Chytriomycetaceae</taxon>
        <taxon>Rhizoclosmatium</taxon>
    </lineage>
</organism>
<comment type="caution">
    <text evidence="1">The sequence shown here is derived from an EMBL/GenBank/DDBJ whole genome shotgun (WGS) entry which is preliminary data.</text>
</comment>
<dbReference type="InterPro" id="IPR032710">
    <property type="entry name" value="NTF2-like_dom_sf"/>
</dbReference>
<dbReference type="SUPFAM" id="SSF54427">
    <property type="entry name" value="NTF2-like"/>
    <property type="match status" value="1"/>
</dbReference>
<gene>
    <name evidence="1" type="ORF">BCR33DRAFT_715592</name>
</gene>
<keyword evidence="2" id="KW-1185">Reference proteome</keyword>
<proteinExistence type="predicted"/>
<sequence>MADVASKGGDLFVQTYYKYYDSQRHENAAILWNGNAFNGIAAFKEFILHEYHAYDVQPLLVGDSNIVSVLVIREFRNVKIGDKQQTRPFSQTFVLTPVVDAEGKKILYVWNFR</sequence>
<dbReference type="STRING" id="329046.A0A1Y2CHM5"/>
<dbReference type="Proteomes" id="UP000193642">
    <property type="component" value="Unassembled WGS sequence"/>
</dbReference>
<evidence type="ECO:0000313" key="2">
    <source>
        <dbReference type="Proteomes" id="UP000193642"/>
    </source>
</evidence>
<dbReference type="AlphaFoldDB" id="A0A1Y2CHM5"/>
<dbReference type="EMBL" id="MCGO01000016">
    <property type="protein sequence ID" value="ORY46539.1"/>
    <property type="molecule type" value="Genomic_DNA"/>
</dbReference>
<reference evidence="1 2" key="1">
    <citation type="submission" date="2016-07" db="EMBL/GenBank/DDBJ databases">
        <title>Pervasive Adenine N6-methylation of Active Genes in Fungi.</title>
        <authorList>
            <consortium name="DOE Joint Genome Institute"/>
            <person name="Mondo S.J."/>
            <person name="Dannebaum R.O."/>
            <person name="Kuo R.C."/>
            <person name="Labutti K."/>
            <person name="Haridas S."/>
            <person name="Kuo A."/>
            <person name="Salamov A."/>
            <person name="Ahrendt S.R."/>
            <person name="Lipzen A."/>
            <person name="Sullivan W."/>
            <person name="Andreopoulos W.B."/>
            <person name="Clum A."/>
            <person name="Lindquist E."/>
            <person name="Daum C."/>
            <person name="Ramamoorthy G.K."/>
            <person name="Gryganskyi A."/>
            <person name="Culley D."/>
            <person name="Magnuson J.K."/>
            <person name="James T.Y."/>
            <person name="O'Malley M.A."/>
            <person name="Stajich J.E."/>
            <person name="Spatafora J.W."/>
            <person name="Visel A."/>
            <person name="Grigoriev I.V."/>
        </authorList>
    </citation>
    <scope>NUCLEOTIDE SEQUENCE [LARGE SCALE GENOMIC DNA]</scope>
    <source>
        <strain evidence="1 2">JEL800</strain>
    </source>
</reference>
<protein>
    <submittedName>
        <fullName evidence="1">Uncharacterized protein</fullName>
    </submittedName>
</protein>
<accession>A0A1Y2CHM5</accession>